<dbReference type="SUPFAM" id="SSF55008">
    <property type="entry name" value="HMA, heavy metal-associated domain"/>
    <property type="match status" value="1"/>
</dbReference>
<dbReference type="GO" id="GO:0006801">
    <property type="term" value="P:superoxide metabolic process"/>
    <property type="evidence" value="ECO:0007669"/>
    <property type="project" value="InterPro"/>
</dbReference>
<dbReference type="Gene3D" id="3.30.70.100">
    <property type="match status" value="1"/>
</dbReference>
<evidence type="ECO:0000256" key="1">
    <source>
        <dbReference type="ARBA" id="ARBA00023157"/>
    </source>
</evidence>
<evidence type="ECO:0000313" key="3">
    <source>
        <dbReference type="Proteomes" id="UP000092321"/>
    </source>
</evidence>
<keyword evidence="3" id="KW-1185">Reference proteome</keyword>
<dbReference type="Proteomes" id="UP000092321">
    <property type="component" value="Unassembled WGS sequence"/>
</dbReference>
<protein>
    <submittedName>
        <fullName evidence="2">Uncharacterized protein</fullName>
    </submittedName>
</protein>
<comment type="caution">
    <text evidence="2">The sequence shown here is derived from an EMBL/GenBank/DDBJ whole genome shotgun (WGS) entry which is preliminary data.</text>
</comment>
<organism evidence="2 3">
    <name type="scientific">Hanseniaspora valbyensis NRRL Y-1626</name>
    <dbReference type="NCBI Taxonomy" id="766949"/>
    <lineage>
        <taxon>Eukaryota</taxon>
        <taxon>Fungi</taxon>
        <taxon>Dikarya</taxon>
        <taxon>Ascomycota</taxon>
        <taxon>Saccharomycotina</taxon>
        <taxon>Saccharomycetes</taxon>
        <taxon>Saccharomycodales</taxon>
        <taxon>Saccharomycodaceae</taxon>
        <taxon>Hanseniaspora</taxon>
    </lineage>
</organism>
<dbReference type="GO" id="GO:0046872">
    <property type="term" value="F:metal ion binding"/>
    <property type="evidence" value="ECO:0007669"/>
    <property type="project" value="InterPro"/>
</dbReference>
<dbReference type="AlphaFoldDB" id="A0A1B7TJ80"/>
<dbReference type="Gene3D" id="2.60.40.200">
    <property type="entry name" value="Superoxide dismutase, copper/zinc binding domain"/>
    <property type="match status" value="1"/>
</dbReference>
<proteinExistence type="predicted"/>
<reference evidence="3" key="1">
    <citation type="journal article" date="2016" name="Proc. Natl. Acad. Sci. U.S.A.">
        <title>Comparative genomics of biotechnologically important yeasts.</title>
        <authorList>
            <person name="Riley R."/>
            <person name="Haridas S."/>
            <person name="Wolfe K.H."/>
            <person name="Lopes M.R."/>
            <person name="Hittinger C.T."/>
            <person name="Goeker M."/>
            <person name="Salamov A.A."/>
            <person name="Wisecaver J.H."/>
            <person name="Long T.M."/>
            <person name="Calvey C.H."/>
            <person name="Aerts A.L."/>
            <person name="Barry K.W."/>
            <person name="Choi C."/>
            <person name="Clum A."/>
            <person name="Coughlan A.Y."/>
            <person name="Deshpande S."/>
            <person name="Douglass A.P."/>
            <person name="Hanson S.J."/>
            <person name="Klenk H.-P."/>
            <person name="LaButti K.M."/>
            <person name="Lapidus A."/>
            <person name="Lindquist E.A."/>
            <person name="Lipzen A.M."/>
            <person name="Meier-Kolthoff J.P."/>
            <person name="Ohm R.A."/>
            <person name="Otillar R.P."/>
            <person name="Pangilinan J.L."/>
            <person name="Peng Y."/>
            <person name="Rokas A."/>
            <person name="Rosa C.A."/>
            <person name="Scheuner C."/>
            <person name="Sibirny A.A."/>
            <person name="Slot J.C."/>
            <person name="Stielow J.B."/>
            <person name="Sun H."/>
            <person name="Kurtzman C.P."/>
            <person name="Blackwell M."/>
            <person name="Grigoriev I.V."/>
            <person name="Jeffries T.W."/>
        </authorList>
    </citation>
    <scope>NUCLEOTIDE SEQUENCE [LARGE SCALE GENOMIC DNA]</scope>
    <source>
        <strain evidence="3">NRRL Y-1626</strain>
    </source>
</reference>
<dbReference type="EMBL" id="LXPE01000002">
    <property type="protein sequence ID" value="OBA28786.1"/>
    <property type="molecule type" value="Genomic_DNA"/>
</dbReference>
<name>A0A1B7TJ80_9ASCO</name>
<sequence>MTTSDNKNVLTFEASYLVSNIECGSCEDSCENAIKSLKNSYVKSYNMTKTDSDENVLTIESNIPPSTLVTTLQEIGKDAVIRGTLSSLKQERDLGACVSILETPYSPEEEKNDLKLQENESAKNIINESTVLGVRSISTIRGIVRAIELASNSNNSQVWLDVALTKLPDLNGNYMLNVHKFGNLQNFNTLGPILKSIPLTLTKGSDFKPLNESSKIVDNEDFSLKLPDLVGRGVSICDSGNKDCFAIGLWARSSGMWGNTKKVCACSGKTIWEERKDALESGLV</sequence>
<evidence type="ECO:0000313" key="2">
    <source>
        <dbReference type="EMBL" id="OBA28786.1"/>
    </source>
</evidence>
<dbReference type="InterPro" id="IPR036423">
    <property type="entry name" value="SOD-like_Cu/Zn_dom_sf"/>
</dbReference>
<keyword evidence="1" id="KW-1015">Disulfide bond</keyword>
<accession>A0A1B7TJ80</accession>
<dbReference type="OrthoDB" id="666972at2759"/>
<dbReference type="SUPFAM" id="SSF49329">
    <property type="entry name" value="Cu,Zn superoxide dismutase-like"/>
    <property type="match status" value="1"/>
</dbReference>
<gene>
    <name evidence="2" type="ORF">HANVADRAFT_51240</name>
</gene>
<dbReference type="InterPro" id="IPR036163">
    <property type="entry name" value="HMA_dom_sf"/>
</dbReference>